<dbReference type="OrthoDB" id="214902at2"/>
<dbReference type="AlphaFoldDB" id="A0A023BPG0"/>
<accession>A0A023BPG0</accession>
<organism evidence="2 3">
    <name type="scientific">Aquimarina atlantica</name>
    <dbReference type="NCBI Taxonomy" id="1317122"/>
    <lineage>
        <taxon>Bacteria</taxon>
        <taxon>Pseudomonadati</taxon>
        <taxon>Bacteroidota</taxon>
        <taxon>Flavobacteriia</taxon>
        <taxon>Flavobacteriales</taxon>
        <taxon>Flavobacteriaceae</taxon>
        <taxon>Aquimarina</taxon>
    </lineage>
</organism>
<dbReference type="Pfam" id="PF04993">
    <property type="entry name" value="TfoX_N"/>
    <property type="match status" value="1"/>
</dbReference>
<dbReference type="InterPro" id="IPR007076">
    <property type="entry name" value="TfoX_N"/>
</dbReference>
<evidence type="ECO:0000259" key="1">
    <source>
        <dbReference type="Pfam" id="PF04993"/>
    </source>
</evidence>
<protein>
    <submittedName>
        <fullName evidence="2">RNA methyltransferase</fullName>
    </submittedName>
</protein>
<keyword evidence="3" id="KW-1185">Reference proteome</keyword>
<proteinExistence type="predicted"/>
<dbReference type="Proteomes" id="UP000023541">
    <property type="component" value="Unassembled WGS sequence"/>
</dbReference>
<reference evidence="2 3" key="1">
    <citation type="submission" date="2014-04" db="EMBL/GenBank/DDBJ databases">
        <title>Aquimarina sp. 22II-S11-z7 Genome Sequencing.</title>
        <authorList>
            <person name="Lai Q."/>
        </authorList>
    </citation>
    <scope>NUCLEOTIDE SEQUENCE [LARGE SCALE GENOMIC DNA]</scope>
    <source>
        <strain evidence="2 3">22II-S11-z7</strain>
    </source>
</reference>
<feature type="domain" description="TfoX N-terminal" evidence="1">
    <location>
        <begin position="22"/>
        <end position="109"/>
    </location>
</feature>
<dbReference type="GO" id="GO:0032259">
    <property type="term" value="P:methylation"/>
    <property type="evidence" value="ECO:0007669"/>
    <property type="project" value="UniProtKB-KW"/>
</dbReference>
<evidence type="ECO:0000313" key="3">
    <source>
        <dbReference type="Proteomes" id="UP000023541"/>
    </source>
</evidence>
<dbReference type="EMBL" id="AQRA01000011">
    <property type="protein sequence ID" value="EZH71871.1"/>
    <property type="molecule type" value="Genomic_DNA"/>
</dbReference>
<dbReference type="GO" id="GO:0008168">
    <property type="term" value="F:methyltransferase activity"/>
    <property type="evidence" value="ECO:0007669"/>
    <property type="project" value="UniProtKB-KW"/>
</dbReference>
<gene>
    <name evidence="2" type="ORF">ATO12_05705</name>
</gene>
<dbReference type="STRING" id="1317122.ATO12_05705"/>
<keyword evidence="2" id="KW-0808">Transferase</keyword>
<dbReference type="RefSeq" id="WP_034246628.1">
    <property type="nucleotide sequence ID" value="NZ_AQRA01000011.1"/>
</dbReference>
<dbReference type="eggNOG" id="COG3070">
    <property type="taxonomic scope" value="Bacteria"/>
</dbReference>
<sequence>MAYNEFIADRIRQIFRERKADFYEKKMMGGLCFMVDNKMCCGIHFSKKKEMDLLMARIGVDATEEAMKKEGCQPMDFTGRPMKGFVFVTPDGFDMDEDLEYWVQLCLDFNPFAKSSKKK</sequence>
<name>A0A023BPG0_9FLAO</name>
<dbReference type="SUPFAM" id="SSF159894">
    <property type="entry name" value="YgaC/TfoX-N like"/>
    <property type="match status" value="1"/>
</dbReference>
<comment type="caution">
    <text evidence="2">The sequence shown here is derived from an EMBL/GenBank/DDBJ whole genome shotgun (WGS) entry which is preliminary data.</text>
</comment>
<dbReference type="Gene3D" id="3.30.1460.30">
    <property type="entry name" value="YgaC/TfoX-N like chaperone"/>
    <property type="match status" value="1"/>
</dbReference>
<keyword evidence="2" id="KW-0489">Methyltransferase</keyword>
<evidence type="ECO:0000313" key="2">
    <source>
        <dbReference type="EMBL" id="EZH71871.1"/>
    </source>
</evidence>